<accession>A0ABP2TR58</accession>
<proteinExistence type="predicted"/>
<dbReference type="Proteomes" id="UP000013034">
    <property type="component" value="Unassembled WGS sequence"/>
</dbReference>
<name>A0ABP2TR58_9GAMM</name>
<dbReference type="Pfam" id="PF13079">
    <property type="entry name" value="DUF3916"/>
    <property type="match status" value="1"/>
</dbReference>
<dbReference type="InterPro" id="IPR025075">
    <property type="entry name" value="DUF3916"/>
</dbReference>
<evidence type="ECO:0000313" key="2">
    <source>
        <dbReference type="Proteomes" id="UP000013034"/>
    </source>
</evidence>
<sequence>MMIKWNIKMRRFALSNKKEQGIPRKLRNLRCWSESFKGNFPDLEGYEERYYKWKIPVPMNMVQGKHAQQDIKAQCVQYLINACQYLIEAKPVGTKFCKVACVIVQPDMFASEVCLYLDEDYFNAHTLSGEYYDPQYLLVDDISLSRRWGLQIPEHMYERGIHIHYIDPKNETDNYIADYWYFIEN</sequence>
<organism evidence="1 2">
    <name type="scientific">Acinetobacter proteolyticus</name>
    <dbReference type="NCBI Taxonomy" id="1776741"/>
    <lineage>
        <taxon>Bacteria</taxon>
        <taxon>Pseudomonadati</taxon>
        <taxon>Pseudomonadota</taxon>
        <taxon>Gammaproteobacteria</taxon>
        <taxon>Moraxellales</taxon>
        <taxon>Moraxellaceae</taxon>
        <taxon>Acinetobacter</taxon>
    </lineage>
</organism>
<gene>
    <name evidence="1" type="ORF">F993_01033</name>
</gene>
<keyword evidence="2" id="KW-1185">Reference proteome</keyword>
<comment type="caution">
    <text evidence="1">The sequence shown here is derived from an EMBL/GenBank/DDBJ whole genome shotgun (WGS) entry which is preliminary data.</text>
</comment>
<evidence type="ECO:0008006" key="3">
    <source>
        <dbReference type="Google" id="ProtNLM"/>
    </source>
</evidence>
<evidence type="ECO:0000313" key="1">
    <source>
        <dbReference type="EMBL" id="ENU24785.1"/>
    </source>
</evidence>
<dbReference type="EMBL" id="APOI01000008">
    <property type="protein sequence ID" value="ENU24785.1"/>
    <property type="molecule type" value="Genomic_DNA"/>
</dbReference>
<reference evidence="1 2" key="1">
    <citation type="submission" date="2013-02" db="EMBL/GenBank/DDBJ databases">
        <title>The Genome Sequence of Acinetobacter sp. NIPH 809.</title>
        <authorList>
            <consortium name="The Broad Institute Genome Sequencing Platform"/>
            <consortium name="The Broad Institute Genome Sequencing Center for Infectious Disease"/>
            <person name="Cerqueira G."/>
            <person name="Feldgarden M."/>
            <person name="Courvalin P."/>
            <person name="Perichon B."/>
            <person name="Grillot-Courvalin C."/>
            <person name="Clermont D."/>
            <person name="Rocha E."/>
            <person name="Yoon E.-J."/>
            <person name="Nemec A."/>
            <person name="Walker B."/>
            <person name="Young S.K."/>
            <person name="Zeng Q."/>
            <person name="Gargeya S."/>
            <person name="Fitzgerald M."/>
            <person name="Haas B."/>
            <person name="Abouelleil A."/>
            <person name="Alvarado L."/>
            <person name="Arachchi H.M."/>
            <person name="Berlin A.M."/>
            <person name="Chapman S.B."/>
            <person name="Dewar J."/>
            <person name="Goldberg J."/>
            <person name="Griggs A."/>
            <person name="Gujja S."/>
            <person name="Hansen M."/>
            <person name="Howarth C."/>
            <person name="Imamovic A."/>
            <person name="Larimer J."/>
            <person name="McCowan C."/>
            <person name="Murphy C."/>
            <person name="Neiman D."/>
            <person name="Pearson M."/>
            <person name="Priest M."/>
            <person name="Roberts A."/>
            <person name="Saif S."/>
            <person name="Shea T."/>
            <person name="Sisk P."/>
            <person name="Sykes S."/>
            <person name="Wortman J."/>
            <person name="Nusbaum C."/>
            <person name="Birren B."/>
        </authorList>
    </citation>
    <scope>NUCLEOTIDE SEQUENCE [LARGE SCALE GENOMIC DNA]</scope>
    <source>
        <strain evidence="1 2">NIPH 809</strain>
    </source>
</reference>
<protein>
    <recommendedName>
        <fullName evidence="3">DUF3916 domain-containing protein</fullName>
    </recommendedName>
</protein>